<comment type="subcellular location">
    <subcellularLocation>
        <location evidence="1">Cytoplasm</location>
        <location evidence="1">Cytoskeleton</location>
    </subcellularLocation>
</comment>
<keyword evidence="4" id="KW-0206">Cytoskeleton</keyword>
<keyword evidence="3" id="KW-0493">Microtubule</keyword>
<keyword evidence="4" id="KW-0963">Cytoplasm</keyword>
<evidence type="ECO:0000313" key="6">
    <source>
        <dbReference type="Proteomes" id="UP000222542"/>
    </source>
</evidence>
<dbReference type="InterPro" id="IPR007145">
    <property type="entry name" value="MAP65_Ase1_PRC1"/>
</dbReference>
<dbReference type="AlphaFoldDB" id="A0A2G2ZYB9"/>
<accession>A0A2G2ZYB9</accession>
<dbReference type="GO" id="GO:0000911">
    <property type="term" value="P:cytokinesis by cell plate formation"/>
    <property type="evidence" value="ECO:0000318"/>
    <property type="project" value="GO_Central"/>
</dbReference>
<sequence length="610" mass="69731">MVMDVLMPSIQGEVPWCVLFVDDVVLIDEMRRGMNDKLEENGEIDEDFTNRIRAGDRIRNEIIREKMVVALVEDKMQEERLRWFGHVMRRDADAPVRKCERVALDGFRRSRGRPKKYWREVRSSKSGVFLEDPTQQICDEVGETDEDRDEMLLQIDQECLGVYKRKVAQAVKSGAHLLQALADAKLIFTFCFGVYLQPEKTSGSIKEQLAAIAPALEKLWKQKDDRVKEFLEVQSQIEKISREIVGTNEKVESPKVDESDLSLTKLDEFHAQLQDLKKEKRLHKVLEFVSTIPDLCAVLGIDFFSTVTEVHPSLNDQEIFSSELLTLLASHCSQLPMISLVDLQELATQLIDLWNLMDATKEERSLFDHVACNIAASVDEFSIPWALALDLIEHAVVEVERLDQLKASRMKESAFKKQAVLEEISACALIEIDSEAAQHKILALIDSGNIEPAELLADMGNQIVKAKEEAHSRKEILDKAEKWMEACEEESWLEERIGFQRDQVEETSKAFFDEKIQDSSLVDSLIAKTRSWEQDRNTTFTYDGVPLLAMLDEYMMLRHDREEEKRRLRVNSGDGKRDHSRIVAPVNYVALSKDDATSHVSGTEHIPSTP</sequence>
<proteinExistence type="inferred from homology"/>
<reference evidence="5 6" key="2">
    <citation type="journal article" date="2017" name="Genome Biol.">
        <title>New reference genome sequences of hot pepper reveal the massive evolution of plant disease-resistance genes by retroduplication.</title>
        <authorList>
            <person name="Kim S."/>
            <person name="Park J."/>
            <person name="Yeom S.I."/>
            <person name="Kim Y.M."/>
            <person name="Seo E."/>
            <person name="Kim K.T."/>
            <person name="Kim M.S."/>
            <person name="Lee J.M."/>
            <person name="Cheong K."/>
            <person name="Shin H.S."/>
            <person name="Kim S.B."/>
            <person name="Han K."/>
            <person name="Lee J."/>
            <person name="Park M."/>
            <person name="Lee H.A."/>
            <person name="Lee H.Y."/>
            <person name="Lee Y."/>
            <person name="Oh S."/>
            <person name="Lee J.H."/>
            <person name="Choi E."/>
            <person name="Choi E."/>
            <person name="Lee S.E."/>
            <person name="Jeon J."/>
            <person name="Kim H."/>
            <person name="Choi G."/>
            <person name="Song H."/>
            <person name="Lee J."/>
            <person name="Lee S.C."/>
            <person name="Kwon J.K."/>
            <person name="Lee H.Y."/>
            <person name="Koo N."/>
            <person name="Hong Y."/>
            <person name="Kim R.W."/>
            <person name="Kang W.H."/>
            <person name="Huh J.H."/>
            <person name="Kang B.C."/>
            <person name="Yang T.J."/>
            <person name="Lee Y.H."/>
            <person name="Bennetzen J.L."/>
            <person name="Choi D."/>
        </authorList>
    </citation>
    <scope>NUCLEOTIDE SEQUENCE [LARGE SCALE GENOMIC DNA]</scope>
    <source>
        <strain evidence="6">cv. CM334</strain>
    </source>
</reference>
<evidence type="ECO:0000256" key="1">
    <source>
        <dbReference type="ARBA" id="ARBA00004245"/>
    </source>
</evidence>
<comment type="caution">
    <text evidence="5">The sequence shown here is derived from an EMBL/GenBank/DDBJ whole genome shotgun (WGS) entry which is preliminary data.</text>
</comment>
<dbReference type="GO" id="GO:0005819">
    <property type="term" value="C:spindle"/>
    <property type="evidence" value="ECO:0000318"/>
    <property type="project" value="GO_Central"/>
</dbReference>
<evidence type="ECO:0000313" key="5">
    <source>
        <dbReference type="EMBL" id="PHT86956.1"/>
    </source>
</evidence>
<evidence type="ECO:0000256" key="3">
    <source>
        <dbReference type="ARBA" id="ARBA00022701"/>
    </source>
</evidence>
<dbReference type="STRING" id="4072.A0A2G2ZYB9"/>
<evidence type="ECO:0000256" key="4">
    <source>
        <dbReference type="ARBA" id="ARBA00023212"/>
    </source>
</evidence>
<dbReference type="GO" id="GO:0008017">
    <property type="term" value="F:microtubule binding"/>
    <property type="evidence" value="ECO:0000318"/>
    <property type="project" value="GO_Central"/>
</dbReference>
<dbReference type="PANTHER" id="PTHR19321:SF37">
    <property type="entry name" value="65-KDA MICROTUBULE-ASSOCIATED PROTEIN 1-LIKE"/>
    <property type="match status" value="1"/>
</dbReference>
<dbReference type="EMBL" id="AYRZ02000003">
    <property type="protein sequence ID" value="PHT86956.1"/>
    <property type="molecule type" value="Genomic_DNA"/>
</dbReference>
<evidence type="ECO:0000256" key="2">
    <source>
        <dbReference type="ARBA" id="ARBA00006187"/>
    </source>
</evidence>
<dbReference type="GO" id="GO:0005874">
    <property type="term" value="C:microtubule"/>
    <property type="evidence" value="ECO:0007669"/>
    <property type="project" value="UniProtKB-KW"/>
</dbReference>
<dbReference type="Proteomes" id="UP000222542">
    <property type="component" value="Unassembled WGS sequence"/>
</dbReference>
<dbReference type="GO" id="GO:0005737">
    <property type="term" value="C:cytoplasm"/>
    <property type="evidence" value="ECO:0000318"/>
    <property type="project" value="GO_Central"/>
</dbReference>
<gene>
    <name evidence="5" type="ORF">T459_09062</name>
</gene>
<dbReference type="GO" id="GO:0000226">
    <property type="term" value="P:microtubule cytoskeleton organization"/>
    <property type="evidence" value="ECO:0000318"/>
    <property type="project" value="GO_Central"/>
</dbReference>
<dbReference type="Pfam" id="PF03999">
    <property type="entry name" value="MAP65_ASE1"/>
    <property type="match status" value="1"/>
</dbReference>
<comment type="similarity">
    <text evidence="2">Belongs to the MAP65/ASE1 family.</text>
</comment>
<organism evidence="5 6">
    <name type="scientific">Capsicum annuum</name>
    <name type="common">Capsicum pepper</name>
    <dbReference type="NCBI Taxonomy" id="4072"/>
    <lineage>
        <taxon>Eukaryota</taxon>
        <taxon>Viridiplantae</taxon>
        <taxon>Streptophyta</taxon>
        <taxon>Embryophyta</taxon>
        <taxon>Tracheophyta</taxon>
        <taxon>Spermatophyta</taxon>
        <taxon>Magnoliopsida</taxon>
        <taxon>eudicotyledons</taxon>
        <taxon>Gunneridae</taxon>
        <taxon>Pentapetalae</taxon>
        <taxon>asterids</taxon>
        <taxon>lamiids</taxon>
        <taxon>Solanales</taxon>
        <taxon>Solanaceae</taxon>
        <taxon>Solanoideae</taxon>
        <taxon>Capsiceae</taxon>
        <taxon>Capsicum</taxon>
    </lineage>
</organism>
<reference evidence="5 6" key="1">
    <citation type="journal article" date="2014" name="Nat. Genet.">
        <title>Genome sequence of the hot pepper provides insights into the evolution of pungency in Capsicum species.</title>
        <authorList>
            <person name="Kim S."/>
            <person name="Park M."/>
            <person name="Yeom S.I."/>
            <person name="Kim Y.M."/>
            <person name="Lee J.M."/>
            <person name="Lee H.A."/>
            <person name="Seo E."/>
            <person name="Choi J."/>
            <person name="Cheong K."/>
            <person name="Kim K.T."/>
            <person name="Jung K."/>
            <person name="Lee G.W."/>
            <person name="Oh S.K."/>
            <person name="Bae C."/>
            <person name="Kim S.B."/>
            <person name="Lee H.Y."/>
            <person name="Kim S.Y."/>
            <person name="Kim M.S."/>
            <person name="Kang B.C."/>
            <person name="Jo Y.D."/>
            <person name="Yang H.B."/>
            <person name="Jeong H.J."/>
            <person name="Kang W.H."/>
            <person name="Kwon J.K."/>
            <person name="Shin C."/>
            <person name="Lim J.Y."/>
            <person name="Park J.H."/>
            <person name="Huh J.H."/>
            <person name="Kim J.S."/>
            <person name="Kim B.D."/>
            <person name="Cohen O."/>
            <person name="Paran I."/>
            <person name="Suh M.C."/>
            <person name="Lee S.B."/>
            <person name="Kim Y.K."/>
            <person name="Shin Y."/>
            <person name="Noh S.J."/>
            <person name="Park J."/>
            <person name="Seo Y.S."/>
            <person name="Kwon S.Y."/>
            <person name="Kim H.A."/>
            <person name="Park J.M."/>
            <person name="Kim H.J."/>
            <person name="Choi S.B."/>
            <person name="Bosland P.W."/>
            <person name="Reeves G."/>
            <person name="Jo S.H."/>
            <person name="Lee B.W."/>
            <person name="Cho H.T."/>
            <person name="Choi H.S."/>
            <person name="Lee M.S."/>
            <person name="Yu Y."/>
            <person name="Do Choi Y."/>
            <person name="Park B.S."/>
            <person name="van Deynze A."/>
            <person name="Ashrafi H."/>
            <person name="Hill T."/>
            <person name="Kim W.T."/>
            <person name="Pai H.S."/>
            <person name="Ahn H.K."/>
            <person name="Yeam I."/>
            <person name="Giovannoni J.J."/>
            <person name="Rose J.K."/>
            <person name="Sorensen I."/>
            <person name="Lee S.J."/>
            <person name="Kim R.W."/>
            <person name="Choi I.Y."/>
            <person name="Choi B.S."/>
            <person name="Lim J.S."/>
            <person name="Lee Y.H."/>
            <person name="Choi D."/>
        </authorList>
    </citation>
    <scope>NUCLEOTIDE SEQUENCE [LARGE SCALE GENOMIC DNA]</scope>
    <source>
        <strain evidence="6">cv. CM334</strain>
    </source>
</reference>
<dbReference type="PANTHER" id="PTHR19321">
    <property type="entry name" value="PROTEIN REGULATOR OF CYTOKINESIS 1 PRC1-RELATED"/>
    <property type="match status" value="1"/>
</dbReference>
<dbReference type="Gene3D" id="1.20.58.1520">
    <property type="match status" value="1"/>
</dbReference>
<dbReference type="OMA" id="VICNMSA"/>
<protein>
    <submittedName>
        <fullName evidence="5">65-kDa microtubule-associated protein 1</fullName>
    </submittedName>
</protein>
<keyword evidence="6" id="KW-1185">Reference proteome</keyword>
<name>A0A2G2ZYB9_CAPAN</name>
<dbReference type="Gramene" id="PHT86956">
    <property type="protein sequence ID" value="PHT86956"/>
    <property type="gene ID" value="T459_09062"/>
</dbReference>